<name>A0A395W2E4_BACOV</name>
<dbReference type="Proteomes" id="UP000266492">
    <property type="component" value="Unassembled WGS sequence"/>
</dbReference>
<comment type="caution">
    <text evidence="1">The sequence shown here is derived from an EMBL/GenBank/DDBJ whole genome shotgun (WGS) entry which is preliminary data.</text>
</comment>
<dbReference type="InterPro" id="IPR052548">
    <property type="entry name" value="Type_VII_TA_antitoxin"/>
</dbReference>
<accession>A0A395W2E4</accession>
<dbReference type="GO" id="GO:0016779">
    <property type="term" value="F:nucleotidyltransferase activity"/>
    <property type="evidence" value="ECO:0007669"/>
    <property type="project" value="InterPro"/>
</dbReference>
<organism evidence="1 2">
    <name type="scientific">Bacteroides ovatus</name>
    <dbReference type="NCBI Taxonomy" id="28116"/>
    <lineage>
        <taxon>Bacteria</taxon>
        <taxon>Pseudomonadati</taxon>
        <taxon>Bacteroidota</taxon>
        <taxon>Bacteroidia</taxon>
        <taxon>Bacteroidales</taxon>
        <taxon>Bacteroidaceae</taxon>
        <taxon>Bacteroides</taxon>
    </lineage>
</organism>
<dbReference type="Pfam" id="PF01909">
    <property type="entry name" value="NTP_transf_2"/>
    <property type="match status" value="1"/>
</dbReference>
<dbReference type="PANTHER" id="PTHR33933:SF1">
    <property type="entry name" value="PROTEIN ADENYLYLTRANSFERASE MNTA-RELATED"/>
    <property type="match status" value="1"/>
</dbReference>
<dbReference type="PANTHER" id="PTHR33933">
    <property type="entry name" value="NUCLEOTIDYLTRANSFERASE"/>
    <property type="match status" value="1"/>
</dbReference>
<proteinExistence type="predicted"/>
<keyword evidence="1" id="KW-0808">Transferase</keyword>
<dbReference type="InterPro" id="IPR043519">
    <property type="entry name" value="NT_sf"/>
</dbReference>
<dbReference type="RefSeq" id="WP_118418595.1">
    <property type="nucleotide sequence ID" value="NZ_JADMNY010000018.1"/>
</dbReference>
<dbReference type="AlphaFoldDB" id="A0A395W2E4"/>
<evidence type="ECO:0000313" key="2">
    <source>
        <dbReference type="Proteomes" id="UP000266492"/>
    </source>
</evidence>
<dbReference type="InterPro" id="IPR002934">
    <property type="entry name" value="Polymerase_NTP_transf_dom"/>
</dbReference>
<dbReference type="Gene3D" id="3.30.460.10">
    <property type="entry name" value="Beta Polymerase, domain 2"/>
    <property type="match status" value="1"/>
</dbReference>
<evidence type="ECO:0000313" key="1">
    <source>
        <dbReference type="EMBL" id="RGS84507.1"/>
    </source>
</evidence>
<sequence length="105" mass="12364">MQKEEILRLIKETIAKTIPSGAKVILFGSQARGDAKEDSDWDILILLNKDKVELDDHDCISYPFFELGWNIDVQIHPILYTFKDWMERRFSPFYKNVEREGIDLC</sequence>
<gene>
    <name evidence="1" type="ORF">DWX70_09005</name>
</gene>
<reference evidence="1 2" key="1">
    <citation type="submission" date="2018-08" db="EMBL/GenBank/DDBJ databases">
        <title>A genome reference for cultivated species of the human gut microbiota.</title>
        <authorList>
            <person name="Zou Y."/>
            <person name="Xue W."/>
            <person name="Luo G."/>
        </authorList>
    </citation>
    <scope>NUCLEOTIDE SEQUENCE [LARGE SCALE GENOMIC DNA]</scope>
    <source>
        <strain evidence="1 2">AF20-9LB</strain>
    </source>
</reference>
<dbReference type="SUPFAM" id="SSF81301">
    <property type="entry name" value="Nucleotidyltransferase"/>
    <property type="match status" value="1"/>
</dbReference>
<dbReference type="CDD" id="cd05403">
    <property type="entry name" value="NT_KNTase_like"/>
    <property type="match status" value="1"/>
</dbReference>
<dbReference type="EMBL" id="QRVZ01000006">
    <property type="protein sequence ID" value="RGS84507.1"/>
    <property type="molecule type" value="Genomic_DNA"/>
</dbReference>
<protein>
    <submittedName>
        <fullName evidence="1">Nucleotidyltransferase domain-containing protein</fullName>
    </submittedName>
</protein>